<geneLocation type="plasmid" evidence="2 3">
    <name>megaplasmid</name>
</geneLocation>
<dbReference type="HOGENOM" id="CLU_692242_0_0_5"/>
<feature type="compositionally biased region" description="Low complexity" evidence="1">
    <location>
        <begin position="372"/>
        <end position="381"/>
    </location>
</feature>
<dbReference type="Proteomes" id="UP000009081">
    <property type="component" value="Plasmid megaplasmid"/>
</dbReference>
<reference evidence="2 3" key="1">
    <citation type="journal article" date="2009" name="PLoS ONE">
        <title>Methylobacterium genome sequences: a reference blueprint to investigate microbial metabolism of C1 compounds from natural and industrial sources.</title>
        <authorList>
            <person name="Vuilleumier S."/>
            <person name="Chistoserdova L."/>
            <person name="Lee M.-C."/>
            <person name="Bringel F."/>
            <person name="Lajus A."/>
            <person name="Zhou Y."/>
            <person name="Gourion B."/>
            <person name="Barbe V."/>
            <person name="Chang J."/>
            <person name="Cruveiller S."/>
            <person name="Dossat C."/>
            <person name="Gillett W."/>
            <person name="Gruffaz C."/>
            <person name="Haugen E."/>
            <person name="Hourcade E."/>
            <person name="Levy R."/>
            <person name="Mangenot S."/>
            <person name="Muller E."/>
            <person name="Nadalig T."/>
            <person name="Pagni M."/>
            <person name="Penny C."/>
            <person name="Peyraud R."/>
            <person name="Robinson D.G."/>
            <person name="Roche D."/>
            <person name="Rouy Z."/>
            <person name="Saenampechek C."/>
            <person name="Salvignol G."/>
            <person name="Vallenet D."/>
            <person name="Wu Z."/>
            <person name="Marx C.J."/>
            <person name="Vorholt J.A."/>
            <person name="Olson M.V."/>
            <person name="Kaul R."/>
            <person name="Weissenbach J."/>
            <person name="Medigue C."/>
            <person name="Lidstrom M.E."/>
        </authorList>
    </citation>
    <scope>NUCLEOTIDE SEQUENCE [LARGE SCALE GENOMIC DNA]</scope>
    <source>
        <strain evidence="3">ATCC 14718 / DSM 1338 / JCM 2805 / NCIMB 9133 / AM1</strain>
    </source>
</reference>
<dbReference type="RefSeq" id="WP_003596900.1">
    <property type="nucleotide sequence ID" value="NC_012811.1"/>
</dbReference>
<evidence type="ECO:0000313" key="3">
    <source>
        <dbReference type="Proteomes" id="UP000009081"/>
    </source>
</evidence>
<evidence type="ECO:0000256" key="1">
    <source>
        <dbReference type="SAM" id="MobiDB-lite"/>
    </source>
</evidence>
<gene>
    <name evidence="2" type="ordered locus">MexAM1_META2p0449</name>
</gene>
<keyword evidence="3" id="KW-1185">Reference proteome</keyword>
<dbReference type="KEGG" id="mea:Mex_2p0449"/>
<accession>C5B4B9</accession>
<evidence type="ECO:0000313" key="2">
    <source>
        <dbReference type="EMBL" id="ACS43301.1"/>
    </source>
</evidence>
<protein>
    <submittedName>
        <fullName evidence="2">Uncharacterized protein</fullName>
    </submittedName>
</protein>
<keyword evidence="2" id="KW-0614">Plasmid</keyword>
<dbReference type="AlphaFoldDB" id="C5B4B9"/>
<feature type="region of interest" description="Disordered" evidence="1">
    <location>
        <begin position="372"/>
        <end position="398"/>
    </location>
</feature>
<dbReference type="EMBL" id="CP001511">
    <property type="protein sequence ID" value="ACS43301.1"/>
    <property type="molecule type" value="Genomic_DNA"/>
</dbReference>
<organism evidence="2 3">
    <name type="scientific">Methylorubrum extorquens (strain ATCC 14718 / DSM 1338 / JCM 2805 / NCIMB 9133 / AM1)</name>
    <name type="common">Methylobacterium extorquens</name>
    <dbReference type="NCBI Taxonomy" id="272630"/>
    <lineage>
        <taxon>Bacteria</taxon>
        <taxon>Pseudomonadati</taxon>
        <taxon>Pseudomonadota</taxon>
        <taxon>Alphaproteobacteria</taxon>
        <taxon>Hyphomicrobiales</taxon>
        <taxon>Methylobacteriaceae</taxon>
        <taxon>Methylorubrum</taxon>
    </lineage>
</organism>
<name>C5B4B9_METEA</name>
<sequence length="398" mass="43760">MARERIGWIFAAGQVADFARAMAAVRQEVSRAGAGLLAAEAADASMRLLDLHHAGIVERDPEGSPLADAVQDLRGRRAGERARSRYDVTLDVVLSFATVGDRILIVPTCVPATLLRTLGGRDDLLPAVWSPGPPPRGIAEREWRARGEIWAAYDALPRLGRDLVLDLFGDRLPNPSVKSVLRRLPSLAERAERTALAKLCSQRFNRPEPPGAQGAVLAEWLRSGEGRAAFADARRDIAALLQDRPGEASLAKYGERRRARAPRQTGPVPIDHADIMQTHDGRTFMAVMDAGLAPNARVFVQVGDNFVTVVQNSLVKGQIDRIPKFAMDILRGFSDIILVELRWEGDRRVPKAQHRAIVNDIGERGMFDASVSRWSRSQRSTRTARSRSKGGDGQWVRS</sequence>
<proteinExistence type="predicted"/>